<name>A0A1I1ZD73_9BACT</name>
<dbReference type="Proteomes" id="UP000181976">
    <property type="component" value="Unassembled WGS sequence"/>
</dbReference>
<sequence length="109" mass="12327">MKDDSYSVQLKNEKEKQVLTFSGQLTINYIQKIKDAVTKQINFSKDLEIKVENPDNLDITFLQLLQSLKITFEQNQQNFSATATLPNELLSLISNAGFSTLLSCNPVNN</sequence>
<dbReference type="OrthoDB" id="1121891at2"/>
<reference evidence="1 2" key="1">
    <citation type="submission" date="2016-10" db="EMBL/GenBank/DDBJ databases">
        <authorList>
            <person name="de Groot N.N."/>
        </authorList>
    </citation>
    <scope>NUCLEOTIDE SEQUENCE [LARGE SCALE GENOMIC DNA]</scope>
    <source>
        <strain evidence="1 2">DSM 19012</strain>
    </source>
</reference>
<dbReference type="InParanoid" id="A0A1I1ZD73"/>
<gene>
    <name evidence="1" type="ORF">SAMN05444380_10973</name>
</gene>
<evidence type="ECO:0000313" key="1">
    <source>
        <dbReference type="EMBL" id="SFE29659.1"/>
    </source>
</evidence>
<keyword evidence="2" id="KW-1185">Reference proteome</keyword>
<organism evidence="1 2">
    <name type="scientific">Thermophagus xiamenensis</name>
    <dbReference type="NCBI Taxonomy" id="385682"/>
    <lineage>
        <taxon>Bacteria</taxon>
        <taxon>Pseudomonadati</taxon>
        <taxon>Bacteroidota</taxon>
        <taxon>Bacteroidia</taxon>
        <taxon>Marinilabiliales</taxon>
        <taxon>Marinilabiliaceae</taxon>
        <taxon>Thermophagus</taxon>
    </lineage>
</organism>
<evidence type="ECO:0008006" key="3">
    <source>
        <dbReference type="Google" id="ProtNLM"/>
    </source>
</evidence>
<dbReference type="EMBL" id="FONA01000009">
    <property type="protein sequence ID" value="SFE29659.1"/>
    <property type="molecule type" value="Genomic_DNA"/>
</dbReference>
<accession>A0A1I1ZD73</accession>
<dbReference type="eggNOG" id="ENOG502ZQ3M">
    <property type="taxonomic scope" value="Bacteria"/>
</dbReference>
<dbReference type="RefSeq" id="WP_010526342.1">
    <property type="nucleotide sequence ID" value="NZ_AFSL01000008.1"/>
</dbReference>
<evidence type="ECO:0000313" key="2">
    <source>
        <dbReference type="Proteomes" id="UP000181976"/>
    </source>
</evidence>
<dbReference type="AlphaFoldDB" id="A0A1I1ZD73"/>
<protein>
    <recommendedName>
        <fullName evidence="3">STAS domain-containing protein</fullName>
    </recommendedName>
</protein>
<dbReference type="STRING" id="385682.SAMN05444380_10973"/>
<proteinExistence type="predicted"/>